<dbReference type="SUPFAM" id="SSF47336">
    <property type="entry name" value="ACP-like"/>
    <property type="match status" value="3"/>
</dbReference>
<dbReference type="PANTHER" id="PTHR45527">
    <property type="entry name" value="NONRIBOSOMAL PEPTIDE SYNTHETASE"/>
    <property type="match status" value="1"/>
</dbReference>
<keyword evidence="7" id="KW-1185">Reference proteome</keyword>
<keyword evidence="4" id="KW-0511">Multifunctional enzyme</keyword>
<gene>
    <name evidence="6" type="ORF">BDV98DRAFT_520395</name>
</gene>
<dbReference type="InterPro" id="IPR045851">
    <property type="entry name" value="AMP-bd_C_sf"/>
</dbReference>
<dbReference type="InterPro" id="IPR001242">
    <property type="entry name" value="Condensation_dom"/>
</dbReference>
<organism evidence="6 7">
    <name type="scientific">Pterulicium gracile</name>
    <dbReference type="NCBI Taxonomy" id="1884261"/>
    <lineage>
        <taxon>Eukaryota</taxon>
        <taxon>Fungi</taxon>
        <taxon>Dikarya</taxon>
        <taxon>Basidiomycota</taxon>
        <taxon>Agaricomycotina</taxon>
        <taxon>Agaricomycetes</taxon>
        <taxon>Agaricomycetidae</taxon>
        <taxon>Agaricales</taxon>
        <taxon>Pleurotineae</taxon>
        <taxon>Pterulaceae</taxon>
        <taxon>Pterulicium</taxon>
    </lineage>
</organism>
<keyword evidence="2" id="KW-0597">Phosphoprotein</keyword>
<dbReference type="PROSITE" id="PS50075">
    <property type="entry name" value="CARRIER"/>
    <property type="match status" value="3"/>
</dbReference>
<dbReference type="InterPro" id="IPR020845">
    <property type="entry name" value="AMP-binding_CS"/>
</dbReference>
<sequence length="2401" mass="263077">MTPPPASHYNVLLNSGSPTSWPDLSSRRHPLDDPVISTSLFPQQKPSNSDDSQATIVVAIARVVGFLADVPHVCVAVFRDSETVHLVRVAWEDEQSWDDAVTAASDAISRHADEPGISLSSIKSILGFSHSESPCIPVCNFTSSEVLLGYPLTLIIDWADGDIQLQSRANLIHPSSLDLLNEQFLAFFNHRFQQPKSSLAVLPTLSPHLSSANERQFGIQPPVGSISDYIRIKARSFPDHHAVRWYPNLSTNNFEYEHITYHQYHLQSNKYAHWLLANGLQQEDRVAVSMNRDVTFHVALIGILKAGGCYVPVDPELPLERRRYIVQDAGARILLTSSHLPDLGAETHVSVDLPEARAQVEASSTSDLFVARPEGLSYLLYTSGTTGNPKGCLLTNYGLSQALWSISEYAAGVRMPDLSKGRYLGVASIAFDVHLAEAFVPLIYGMAAVTAPRSVLFEDLPSYIVSLGITHVGIVPSLIEATMGVMEDTGDDMPLRYIASGGEKMSDAILDKWASHPIIKLGNFYGPSEVTIGCCARYVDSETLKSNIGSSFRNVSSFVVDSELRLLPRGAVGELIVEGPLVGNGYHGRPDLTAKAFVPWTLANNETSRAYRTGDLVRMMADGSLEIAGRIDTQIKLRGVRIEAEGVSSIVRKAASGLDACTILAKHPSIGADQLVTFVSLSEASVVTRKSKSAQVEALSPDLLEDIRGYCDRELASYMRPSHIVRLSWLPLSSNGKLDEKRMRQIFESHDLMGSSGSSASLSERPLSEMEQRILDVLARYTKMDVRHCTSSTSVFECGLDSIAMIPLTKDLNATFGVRLSAPEIMAAPRMAEIAASIESAENKVAVPSASAAFSDSWLEKIREVYPKATVDMVLPALPIQPGVIFRSSGASEMYIQHVIVDCGEFGLAEKLQASWTAVVQENPILRTIFYSGNVLAQVVLATESSTCPWATSASNIETASDFASWFMDKRAPHISREINSNIQDVTPYRVSHFEAPFRSYFVLSIHHALFDGISLSKLVLSAEKHFIGEGSRNECSLTSVIDAIQSLDKSAAEQFWRSQLESFAWPKASFSRSTSSPARKAEATFTKSLSAIKALANQRRVTLQSLFTSTFAMLISRRLYNSDDVVFGTIRSGRLLNIDGIENAPYPVMAVVPCRVDLNASDNILQHVQVVIGETVKFEHIGLADIQNWIRPGQSMFDTLFSVSVEEDHGLTRWTIVESEPPQPDYLLSVEVVLNFERDTIRVRSSWQEADLPADLVEDILSSFESSAEELAQNGSLTPASTASSDRTLFNPTVSRTAQDSNHVPKAPVHVDPEVAQKLRTVVCDFLAVDPAGVQNDTSFISLGLDSIRAIGLAKALKEVDGYQTISAVDIMQNPSIGHLAGRSVGSGDATGGQFSGKSDDRHVFSLDDINSEEAKLSAKDVIRVRPTTTLQAGLLSNTISSDGQLYIHIFPFVLNQNVDPVRLRDSWEKAIHLLDILRTSFRYLEQDAAWVQIIHSDFSAYWSSDTFSDESEYQKKVQDFRQAFNVLATDFLKTPLIRLRLYSPDAPTADSSARLVLILHHAMYDGISIGKLLDLVHEAYNGTQLPETTQFHELIPDLKAQEEQGASFWADKLLPYAPFDRSPLGDEVEVHQRSVALSPSHAALRALCLAQGVTMQTLCQGTFSKWFGSICASNHLIFGRVVSGRTLANAEDVIGPVLNTIPCVVNLPRSSTNAEFLKIIQSNGAEALSWEHASLRSIQRKVGTNSRLWDALFVFQPSSALSQTENILQFDNSITGQGLDVQYPLNVEFHESAEGVTVQAACRSDYMTPDQLDEQLKHLDEMLQQMINYPTKQLGPLEAHGRGQTRFRSTRENDTAHHTSADIDVPLAFKQVVSACLRVSVDFISAQASLASLGIDSITAIQVASKCRSAGFAISAKQIINSRVVADLIRAAQVEETPNPNGQKKVEEVPEGEQAAILALVAPRSVEDIVAASPGIKWLLAGWQASRGTRFQHSFAWHLPQDLDALKLKHAWIALVKRHPILRAAFCQAPDANQPRIVVFGPCFAPETWSEISSPSADIEVPDIMKDQVTSPRSLSACQTRATLLSTPKKQVLIVHLHHAQYDAWSLPIIMEDLRRLYDGENLGLCSDLNDLLVSLPSTETDRKIQQKFWVSHLADPARSPLFPRQTQSLNSEGGLPRTICIFQDVIPDQLALRAKAKSLDVSISALVMASWAQVQAQYTRGEASTFGLWTAARTRPGAETAAVPCMNVLPISVDTPSSATTEEIAVTVESTLRQRNDVIEQSDLLDVHGWIKANHRPLSNVNLNIVHSVRELPTNSDAFFRIIDVPYFVPALSKGQGSDVGPMSLTTVFSDDISIDVILSPNEGPVTIAFDASSAVLGGSEAAVIVESWKKLLIGEGD</sequence>
<feature type="domain" description="Carrier" evidence="5">
    <location>
        <begin position="1865"/>
        <end position="1938"/>
    </location>
</feature>
<dbReference type="Gene3D" id="1.10.1200.10">
    <property type="entry name" value="ACP-like"/>
    <property type="match status" value="3"/>
</dbReference>
<evidence type="ECO:0000256" key="1">
    <source>
        <dbReference type="ARBA" id="ARBA00022450"/>
    </source>
</evidence>
<dbReference type="SUPFAM" id="SSF56801">
    <property type="entry name" value="Acetyl-CoA synthetase-like"/>
    <property type="match status" value="1"/>
</dbReference>
<dbReference type="InterPro" id="IPR000873">
    <property type="entry name" value="AMP-dep_synth/lig_dom"/>
</dbReference>
<reference evidence="6 7" key="1">
    <citation type="journal article" date="2019" name="Nat. Ecol. Evol.">
        <title>Megaphylogeny resolves global patterns of mushroom evolution.</title>
        <authorList>
            <person name="Varga T."/>
            <person name="Krizsan K."/>
            <person name="Foldi C."/>
            <person name="Dima B."/>
            <person name="Sanchez-Garcia M."/>
            <person name="Sanchez-Ramirez S."/>
            <person name="Szollosi G.J."/>
            <person name="Szarkandi J.G."/>
            <person name="Papp V."/>
            <person name="Albert L."/>
            <person name="Andreopoulos W."/>
            <person name="Angelini C."/>
            <person name="Antonin V."/>
            <person name="Barry K.W."/>
            <person name="Bougher N.L."/>
            <person name="Buchanan P."/>
            <person name="Buyck B."/>
            <person name="Bense V."/>
            <person name="Catcheside P."/>
            <person name="Chovatia M."/>
            <person name="Cooper J."/>
            <person name="Damon W."/>
            <person name="Desjardin D."/>
            <person name="Finy P."/>
            <person name="Geml J."/>
            <person name="Haridas S."/>
            <person name="Hughes K."/>
            <person name="Justo A."/>
            <person name="Karasinski D."/>
            <person name="Kautmanova I."/>
            <person name="Kiss B."/>
            <person name="Kocsube S."/>
            <person name="Kotiranta H."/>
            <person name="LaButti K.M."/>
            <person name="Lechner B.E."/>
            <person name="Liimatainen K."/>
            <person name="Lipzen A."/>
            <person name="Lukacs Z."/>
            <person name="Mihaltcheva S."/>
            <person name="Morgado L.N."/>
            <person name="Niskanen T."/>
            <person name="Noordeloos M.E."/>
            <person name="Ohm R.A."/>
            <person name="Ortiz-Santana B."/>
            <person name="Ovrebo C."/>
            <person name="Racz N."/>
            <person name="Riley R."/>
            <person name="Savchenko A."/>
            <person name="Shiryaev A."/>
            <person name="Soop K."/>
            <person name="Spirin V."/>
            <person name="Szebenyi C."/>
            <person name="Tomsovsky M."/>
            <person name="Tulloss R.E."/>
            <person name="Uehling J."/>
            <person name="Grigoriev I.V."/>
            <person name="Vagvolgyi C."/>
            <person name="Papp T."/>
            <person name="Martin F.M."/>
            <person name="Miettinen O."/>
            <person name="Hibbett D.S."/>
            <person name="Nagy L.G."/>
        </authorList>
    </citation>
    <scope>NUCLEOTIDE SEQUENCE [LARGE SCALE GENOMIC DNA]</scope>
    <source>
        <strain evidence="6 7">CBS 309.79</strain>
    </source>
</reference>
<dbReference type="Gene3D" id="3.30.300.30">
    <property type="match status" value="1"/>
</dbReference>
<proteinExistence type="predicted"/>
<dbReference type="InterPro" id="IPR009081">
    <property type="entry name" value="PP-bd_ACP"/>
</dbReference>
<evidence type="ECO:0000313" key="6">
    <source>
        <dbReference type="EMBL" id="TFL07488.1"/>
    </source>
</evidence>
<evidence type="ECO:0000256" key="4">
    <source>
        <dbReference type="ARBA" id="ARBA00023268"/>
    </source>
</evidence>
<dbReference type="Pfam" id="PF00501">
    <property type="entry name" value="AMP-binding"/>
    <property type="match status" value="1"/>
</dbReference>
<dbReference type="InterPro" id="IPR020806">
    <property type="entry name" value="PKS_PP-bd"/>
</dbReference>
<dbReference type="GO" id="GO:0031177">
    <property type="term" value="F:phosphopantetheine binding"/>
    <property type="evidence" value="ECO:0007669"/>
    <property type="project" value="InterPro"/>
</dbReference>
<dbReference type="Proteomes" id="UP000305067">
    <property type="component" value="Unassembled WGS sequence"/>
</dbReference>
<dbReference type="OrthoDB" id="416786at2759"/>
<keyword evidence="3" id="KW-0436">Ligase</keyword>
<dbReference type="InterPro" id="IPR036736">
    <property type="entry name" value="ACP-like_sf"/>
</dbReference>
<dbReference type="STRING" id="1884261.A0A5C3R1G8"/>
<dbReference type="CDD" id="cd05930">
    <property type="entry name" value="A_NRPS"/>
    <property type="match status" value="1"/>
</dbReference>
<dbReference type="InterPro" id="IPR023213">
    <property type="entry name" value="CAT-like_dom_sf"/>
</dbReference>
<dbReference type="SUPFAM" id="SSF52777">
    <property type="entry name" value="CoA-dependent acyltransferases"/>
    <property type="match status" value="6"/>
</dbReference>
<dbReference type="Gene3D" id="3.30.559.10">
    <property type="entry name" value="Chloramphenicol acetyltransferase-like domain"/>
    <property type="match status" value="3"/>
</dbReference>
<dbReference type="PROSITE" id="PS00012">
    <property type="entry name" value="PHOSPHOPANTETHEINE"/>
    <property type="match status" value="1"/>
</dbReference>
<dbReference type="Gene3D" id="3.30.559.30">
    <property type="entry name" value="Nonribosomal peptide synthetase, condensation domain"/>
    <property type="match status" value="3"/>
</dbReference>
<dbReference type="PANTHER" id="PTHR45527:SF1">
    <property type="entry name" value="FATTY ACID SYNTHASE"/>
    <property type="match status" value="1"/>
</dbReference>
<evidence type="ECO:0000256" key="3">
    <source>
        <dbReference type="ARBA" id="ARBA00022598"/>
    </source>
</evidence>
<dbReference type="InterPro" id="IPR010071">
    <property type="entry name" value="AA_adenyl_dom"/>
</dbReference>
<dbReference type="GO" id="GO:0044550">
    <property type="term" value="P:secondary metabolite biosynthetic process"/>
    <property type="evidence" value="ECO:0007669"/>
    <property type="project" value="TreeGrafter"/>
</dbReference>
<evidence type="ECO:0000256" key="2">
    <source>
        <dbReference type="ARBA" id="ARBA00022553"/>
    </source>
</evidence>
<dbReference type="InterPro" id="IPR006162">
    <property type="entry name" value="Ppantetheine_attach_site"/>
</dbReference>
<keyword evidence="1" id="KW-0596">Phosphopantetheine</keyword>
<dbReference type="EMBL" id="ML178814">
    <property type="protein sequence ID" value="TFL07488.1"/>
    <property type="molecule type" value="Genomic_DNA"/>
</dbReference>
<feature type="domain" description="Carrier" evidence="5">
    <location>
        <begin position="1314"/>
        <end position="1389"/>
    </location>
</feature>
<evidence type="ECO:0000313" key="7">
    <source>
        <dbReference type="Proteomes" id="UP000305067"/>
    </source>
</evidence>
<feature type="domain" description="Carrier" evidence="5">
    <location>
        <begin position="765"/>
        <end position="842"/>
    </location>
</feature>
<dbReference type="SMART" id="SM00823">
    <property type="entry name" value="PKS_PP"/>
    <property type="match status" value="2"/>
</dbReference>
<name>A0A5C3R1G8_9AGAR</name>
<dbReference type="GO" id="GO:0016874">
    <property type="term" value="F:ligase activity"/>
    <property type="evidence" value="ECO:0007669"/>
    <property type="project" value="UniProtKB-KW"/>
</dbReference>
<accession>A0A5C3R1G8</accession>
<dbReference type="InterPro" id="IPR042099">
    <property type="entry name" value="ANL_N_sf"/>
</dbReference>
<dbReference type="GO" id="GO:0005737">
    <property type="term" value="C:cytoplasm"/>
    <property type="evidence" value="ECO:0007669"/>
    <property type="project" value="TreeGrafter"/>
</dbReference>
<dbReference type="GO" id="GO:0043041">
    <property type="term" value="P:amino acid activation for nonribosomal peptide biosynthetic process"/>
    <property type="evidence" value="ECO:0007669"/>
    <property type="project" value="TreeGrafter"/>
</dbReference>
<dbReference type="Pfam" id="PF00550">
    <property type="entry name" value="PP-binding"/>
    <property type="match status" value="3"/>
</dbReference>
<dbReference type="Pfam" id="PF00668">
    <property type="entry name" value="Condensation"/>
    <property type="match status" value="3"/>
</dbReference>
<evidence type="ECO:0000259" key="5">
    <source>
        <dbReference type="PROSITE" id="PS50075"/>
    </source>
</evidence>
<dbReference type="NCBIfam" id="TIGR01733">
    <property type="entry name" value="AA-adenyl-dom"/>
    <property type="match status" value="1"/>
</dbReference>
<dbReference type="PROSITE" id="PS00455">
    <property type="entry name" value="AMP_BINDING"/>
    <property type="match status" value="1"/>
</dbReference>
<protein>
    <recommendedName>
        <fullName evidence="5">Carrier domain-containing protein</fullName>
    </recommendedName>
</protein>
<dbReference type="Gene3D" id="3.40.50.12780">
    <property type="entry name" value="N-terminal domain of ligase-like"/>
    <property type="match status" value="1"/>
</dbReference>